<name>A0A9N7AAM1_9RHAB</name>
<organism evidence="1">
    <name type="scientific">Aponogeton virus 1</name>
    <dbReference type="NCBI Taxonomy" id="2977952"/>
    <lineage>
        <taxon>Viruses</taxon>
        <taxon>Riboviria</taxon>
        <taxon>Orthornavirae</taxon>
        <taxon>Negarnaviricota</taxon>
        <taxon>Haploviricotina</taxon>
        <taxon>Monjiviricetes</taxon>
        <taxon>Mononegavirales</taxon>
        <taxon>Rhabdoviridae</taxon>
        <taxon>Betarhabdovirinae</taxon>
        <taxon>Varicosavirus</taxon>
        <taxon>Varicosavirus aponogeti</taxon>
    </lineage>
</organism>
<reference evidence="1" key="1">
    <citation type="journal article" date="2022" name="bioRxiv">
        <title>Unlocking the hidden genetic diversity of varicosaviruses, the neglected plant rhabdoviruses.</title>
        <authorList>
            <person name="Bejerman N."/>
            <person name="Dietzgen R.G."/>
            <person name="Debat H."/>
        </authorList>
    </citation>
    <scope>NUCLEOTIDE SEQUENCE</scope>
</reference>
<dbReference type="EMBL" id="BK061740">
    <property type="protein sequence ID" value="DAZ90643.1"/>
    <property type="molecule type" value="Viral_cRNA"/>
</dbReference>
<evidence type="ECO:0000313" key="1">
    <source>
        <dbReference type="EMBL" id="DAZ90643.1"/>
    </source>
</evidence>
<protein>
    <submittedName>
        <fullName evidence="1">Protein 2</fullName>
    </submittedName>
</protein>
<proteinExistence type="predicted"/>
<accession>A0A9N7AAM1</accession>
<sequence>MDASSSSPKEWTAEAITAKFPTLLGKNLEDEEIEIFSQESQIAEMRTMIEHEKDPKVKVALQAKLKIAETEYNRKVAEEGSEEFYESDFQTAHVDSPIPTEVPGTELKTYSRSDKKKLKLMQKQTEAVYQAKATQVLIEKETKIKTAALPEGTRQELENLKSRLTEIQKYLLSVGIETTKEETELLAGMNALSPKANLESFHFYIMGYRRGSASQVQNHISHLVKLSEALMTHDKSLNEHTKQIERNARDSLELVARIKSCASLYPPVITFPPSQAVETPLGQSSEESGRPLFPLSVYTKTFTSARPQMMTDSTTALSEPIAPSLPPDFLTSKGKEVAESAIWEIPTGPKIPLPLPKTDSLTLVPAKESSPPAPAFSKTASQPISLPGKINDYLKLLKISPNYFQQFPDEKKAADKFLEICEGQNPSFWMKIETAPASVGASRRSILSLLKQSI</sequence>